<dbReference type="EMBL" id="JARKIB010000003">
    <property type="protein sequence ID" value="KAJ7783155.1"/>
    <property type="molecule type" value="Genomic_DNA"/>
</dbReference>
<sequence>MQSVIVLTAGMDRLRKFSKVFHKDTPLQRSESLSTKPVYHGTKPLTVLDIHSHSPIPRTRPTDDSYYYPELGVRPRRLEHPEETNTIDILNTFPTPPPLKAVVSDAYSDGSRLYFPSEDLLPPPPEKVLKLIKERERTRTHEARLEQQRTPAPVMLPNTYGVSSHRRPLYANSHANISTRSLGANASLKAGPTVQRAVIQQIDVVGHNSPPQRAYPETAPLRITPQPGGQRQKPFTLLEGERKRLRSVPTQLSRTQRSVANEELYAAYPSTSDGKTRRV</sequence>
<accession>A0AAD7KCY4</accession>
<dbReference type="Proteomes" id="UP001215598">
    <property type="component" value="Unassembled WGS sequence"/>
</dbReference>
<proteinExistence type="predicted"/>
<feature type="region of interest" description="Disordered" evidence="1">
    <location>
        <begin position="207"/>
        <end position="233"/>
    </location>
</feature>
<evidence type="ECO:0000313" key="2">
    <source>
        <dbReference type="EMBL" id="KAJ7783155.1"/>
    </source>
</evidence>
<gene>
    <name evidence="2" type="ORF">B0H16DRAFT_480212</name>
</gene>
<keyword evidence="3" id="KW-1185">Reference proteome</keyword>
<evidence type="ECO:0000313" key="3">
    <source>
        <dbReference type="Proteomes" id="UP001215598"/>
    </source>
</evidence>
<dbReference type="AlphaFoldDB" id="A0AAD7KCY4"/>
<comment type="caution">
    <text evidence="2">The sequence shown here is derived from an EMBL/GenBank/DDBJ whole genome shotgun (WGS) entry which is preliminary data.</text>
</comment>
<organism evidence="2 3">
    <name type="scientific">Mycena metata</name>
    <dbReference type="NCBI Taxonomy" id="1033252"/>
    <lineage>
        <taxon>Eukaryota</taxon>
        <taxon>Fungi</taxon>
        <taxon>Dikarya</taxon>
        <taxon>Basidiomycota</taxon>
        <taxon>Agaricomycotina</taxon>
        <taxon>Agaricomycetes</taxon>
        <taxon>Agaricomycetidae</taxon>
        <taxon>Agaricales</taxon>
        <taxon>Marasmiineae</taxon>
        <taxon>Mycenaceae</taxon>
        <taxon>Mycena</taxon>
    </lineage>
</organism>
<protein>
    <submittedName>
        <fullName evidence="2">Uncharacterized protein</fullName>
    </submittedName>
</protein>
<reference evidence="2" key="1">
    <citation type="submission" date="2023-03" db="EMBL/GenBank/DDBJ databases">
        <title>Massive genome expansion in bonnet fungi (Mycena s.s.) driven by repeated elements and novel gene families across ecological guilds.</title>
        <authorList>
            <consortium name="Lawrence Berkeley National Laboratory"/>
            <person name="Harder C.B."/>
            <person name="Miyauchi S."/>
            <person name="Viragh M."/>
            <person name="Kuo A."/>
            <person name="Thoen E."/>
            <person name="Andreopoulos B."/>
            <person name="Lu D."/>
            <person name="Skrede I."/>
            <person name="Drula E."/>
            <person name="Henrissat B."/>
            <person name="Morin E."/>
            <person name="Kohler A."/>
            <person name="Barry K."/>
            <person name="LaButti K."/>
            <person name="Morin E."/>
            <person name="Salamov A."/>
            <person name="Lipzen A."/>
            <person name="Mereny Z."/>
            <person name="Hegedus B."/>
            <person name="Baldrian P."/>
            <person name="Stursova M."/>
            <person name="Weitz H."/>
            <person name="Taylor A."/>
            <person name="Grigoriev I.V."/>
            <person name="Nagy L.G."/>
            <person name="Martin F."/>
            <person name="Kauserud H."/>
        </authorList>
    </citation>
    <scope>NUCLEOTIDE SEQUENCE</scope>
    <source>
        <strain evidence="2">CBHHK182m</strain>
    </source>
</reference>
<evidence type="ECO:0000256" key="1">
    <source>
        <dbReference type="SAM" id="MobiDB-lite"/>
    </source>
</evidence>
<name>A0AAD7KCY4_9AGAR</name>